<keyword evidence="1" id="KW-0472">Membrane</keyword>
<feature type="chain" id="PRO_5046605944" evidence="2">
    <location>
        <begin position="23"/>
        <end position="332"/>
    </location>
</feature>
<feature type="transmembrane region" description="Helical" evidence="1">
    <location>
        <begin position="237"/>
        <end position="257"/>
    </location>
</feature>
<feature type="transmembrane region" description="Helical" evidence="1">
    <location>
        <begin position="145"/>
        <end position="171"/>
    </location>
</feature>
<dbReference type="Pfam" id="PF13795">
    <property type="entry name" value="HupE_UreJ_2"/>
    <property type="match status" value="1"/>
</dbReference>
<protein>
    <submittedName>
        <fullName evidence="3">HupE/UreJ family protein</fullName>
    </submittedName>
</protein>
<proteinExistence type="predicted"/>
<keyword evidence="4" id="KW-1185">Reference proteome</keyword>
<keyword evidence="1" id="KW-1133">Transmembrane helix</keyword>
<dbReference type="Proteomes" id="UP001626549">
    <property type="component" value="Chromosome"/>
</dbReference>
<organism evidence="3 4">
    <name type="scientific">Congregibacter brevis</name>
    <dbReference type="NCBI Taxonomy" id="3081201"/>
    <lineage>
        <taxon>Bacteria</taxon>
        <taxon>Pseudomonadati</taxon>
        <taxon>Pseudomonadota</taxon>
        <taxon>Gammaproteobacteria</taxon>
        <taxon>Cellvibrionales</taxon>
        <taxon>Halieaceae</taxon>
        <taxon>Congregibacter</taxon>
    </lineage>
</organism>
<feature type="signal peptide" evidence="2">
    <location>
        <begin position="1"/>
        <end position="22"/>
    </location>
</feature>
<evidence type="ECO:0000256" key="2">
    <source>
        <dbReference type="SAM" id="SignalP"/>
    </source>
</evidence>
<feature type="transmembrane region" description="Helical" evidence="1">
    <location>
        <begin position="207"/>
        <end position="225"/>
    </location>
</feature>
<evidence type="ECO:0000313" key="4">
    <source>
        <dbReference type="Proteomes" id="UP001626549"/>
    </source>
</evidence>
<keyword evidence="1" id="KW-0812">Transmembrane</keyword>
<gene>
    <name evidence="3" type="ORF">R0137_01025</name>
</gene>
<dbReference type="InterPro" id="IPR032809">
    <property type="entry name" value="Put_HupE_UreJ"/>
</dbReference>
<dbReference type="RefSeq" id="WP_407327864.1">
    <property type="nucleotide sequence ID" value="NZ_CP136865.1"/>
</dbReference>
<evidence type="ECO:0000313" key="3">
    <source>
        <dbReference type="EMBL" id="WOJ97170.1"/>
    </source>
</evidence>
<name>A0ABZ0IFR5_9GAMM</name>
<accession>A0ABZ0IFR5</accession>
<feature type="transmembrane region" description="Helical" evidence="1">
    <location>
        <begin position="269"/>
        <end position="296"/>
    </location>
</feature>
<evidence type="ECO:0000256" key="1">
    <source>
        <dbReference type="SAM" id="Phobius"/>
    </source>
</evidence>
<dbReference type="EMBL" id="CP136865">
    <property type="protein sequence ID" value="WOJ97170.1"/>
    <property type="molecule type" value="Genomic_DNA"/>
</dbReference>
<reference evidence="3 4" key="1">
    <citation type="submission" date="2023-10" db="EMBL/GenBank/DDBJ databases">
        <title>Two novel species belonging to the OM43/NOR5 clade.</title>
        <authorList>
            <person name="Park M."/>
        </authorList>
    </citation>
    <scope>NUCLEOTIDE SEQUENCE [LARGE SCALE GENOMIC DNA]</scope>
    <source>
        <strain evidence="3 4">IMCC45268</strain>
    </source>
</reference>
<feature type="transmembrane region" description="Helical" evidence="1">
    <location>
        <begin position="178"/>
        <end position="201"/>
    </location>
</feature>
<keyword evidence="2" id="KW-0732">Signal</keyword>
<sequence length="332" mass="35447">MKTVSAQLLTMIFLLLSQAASADIFRPAYLELSQTDAEHYSVLWRVPALPDNRRLAARVVFPGNVERAGESRSAIINNAWEERFEIVATGGLIDQQITIDGILGGATDVIVRVERMDGTTQLERLQPAEPVFTVTASPGPGEVAVAYFVLGVEHILGGIDHLLFVLALLLLVGNLRRLVITITAFTVAHSITLVCATLGWISLPGPPVEAVIALSIVFVAAEVIHEQQGRSSITARAPWIVAFGFGLLHGLGFAGALQEVGLPETAIPVALLMFNVGVEAGQLLFVAAVVIVGTLLGRVSRVPSSLVKRTVSYAIGSVAAFWTIERVTAFVQ</sequence>